<sequence length="463" mass="50210">MTELPVGFRVELRTDVRRVDGGRVLLGGSPVRVVRMTPRAVALLSQGVLEVVDTATGRLARQLLDGNVADPVLPRQPVAASDITVVIPVRDRSAQLERCLEALRPLKAIVVDDASLDAAAIRTVADRFEAKYVRLDVNVGPAGARNVGLKQVTTQLVAFVDSDVTVTALALQMLARHCTDPRLALVGPAVRGSCGSERPRWFERYDVAASSLDLGSRGAQVRPGAAVGWLPSACLVGRTSLLGRGFDAHMRVGEDVDLVWRLHDRGQVVRYDPTVVARHDVRPTVRGWLGRKFVYGTGGGDLARRHGDRVAPAALSPVMAVGAFALLVRRKWSLPVAAMSVAVSARLLHRTLPLDRDQDRRAFAFRLSLRGLGWAVQQESALILRHWWPGTLLALLVSRSVRRAFVAALLVDIALFMRERPGVGAVTVLAARRADDLAYGAGLWWGALRAGSARCLMVRRPGS</sequence>
<evidence type="ECO:0000313" key="2">
    <source>
        <dbReference type="EMBL" id="MBD3924202.1"/>
    </source>
</evidence>
<name>A0ABR8N9D5_9ACTN</name>
<dbReference type="PANTHER" id="PTHR43646">
    <property type="entry name" value="GLYCOSYLTRANSFERASE"/>
    <property type="match status" value="1"/>
</dbReference>
<dbReference type="Proteomes" id="UP000618818">
    <property type="component" value="Unassembled WGS sequence"/>
</dbReference>
<reference evidence="2 3" key="1">
    <citation type="submission" date="2020-09" db="EMBL/GenBank/DDBJ databases">
        <title>novel species in genus Nocardioides.</title>
        <authorList>
            <person name="Zhang G."/>
        </authorList>
    </citation>
    <scope>NUCLEOTIDE SEQUENCE [LARGE SCALE GENOMIC DNA]</scope>
    <source>
        <strain evidence="2 3">KCTC 39551</strain>
    </source>
</reference>
<dbReference type="SUPFAM" id="SSF53448">
    <property type="entry name" value="Nucleotide-diphospho-sugar transferases"/>
    <property type="match status" value="1"/>
</dbReference>
<organism evidence="2 3">
    <name type="scientific">Nocardioides cavernae</name>
    <dbReference type="NCBI Taxonomy" id="1921566"/>
    <lineage>
        <taxon>Bacteria</taxon>
        <taxon>Bacillati</taxon>
        <taxon>Actinomycetota</taxon>
        <taxon>Actinomycetes</taxon>
        <taxon>Propionibacteriales</taxon>
        <taxon>Nocardioidaceae</taxon>
        <taxon>Nocardioides</taxon>
    </lineage>
</organism>
<keyword evidence="3" id="KW-1185">Reference proteome</keyword>
<evidence type="ECO:0000313" key="3">
    <source>
        <dbReference type="Proteomes" id="UP000618818"/>
    </source>
</evidence>
<dbReference type="PANTHER" id="PTHR43646:SF6">
    <property type="entry name" value="PRE-MYCOFACTOCIN GLYCOSYLTRANSFERASE"/>
    <property type="match status" value="1"/>
</dbReference>
<evidence type="ECO:0000259" key="1">
    <source>
        <dbReference type="Pfam" id="PF00535"/>
    </source>
</evidence>
<dbReference type="InterPro" id="IPR023981">
    <property type="entry name" value="MftF"/>
</dbReference>
<comment type="caution">
    <text evidence="2">The sequence shown here is derived from an EMBL/GenBank/DDBJ whole genome shotgun (WGS) entry which is preliminary data.</text>
</comment>
<accession>A0ABR8N9D5</accession>
<dbReference type="EMBL" id="JACXYZ010000001">
    <property type="protein sequence ID" value="MBD3924202.1"/>
    <property type="molecule type" value="Genomic_DNA"/>
</dbReference>
<dbReference type="NCBIfam" id="TIGR03965">
    <property type="entry name" value="mycofact_glyco"/>
    <property type="match status" value="1"/>
</dbReference>
<gene>
    <name evidence="2" type="primary">mftF</name>
    <name evidence="2" type="ORF">IEZ26_06185</name>
</gene>
<dbReference type="InterPro" id="IPR029044">
    <property type="entry name" value="Nucleotide-diphossugar_trans"/>
</dbReference>
<feature type="domain" description="Glycosyltransferase 2-like" evidence="1">
    <location>
        <begin position="84"/>
        <end position="202"/>
    </location>
</feature>
<protein>
    <submittedName>
        <fullName evidence="2">Mycofactocin biosynthesis glycosyltransferase MftF</fullName>
    </submittedName>
</protein>
<dbReference type="Gene3D" id="3.90.550.10">
    <property type="entry name" value="Spore Coat Polysaccharide Biosynthesis Protein SpsA, Chain A"/>
    <property type="match status" value="1"/>
</dbReference>
<dbReference type="Pfam" id="PF00535">
    <property type="entry name" value="Glycos_transf_2"/>
    <property type="match status" value="1"/>
</dbReference>
<dbReference type="RefSeq" id="WP_191193991.1">
    <property type="nucleotide sequence ID" value="NZ_JACXYZ010000001.1"/>
</dbReference>
<proteinExistence type="predicted"/>
<dbReference type="InterPro" id="IPR001173">
    <property type="entry name" value="Glyco_trans_2-like"/>
</dbReference>